<evidence type="ECO:0000256" key="5">
    <source>
        <dbReference type="PROSITE-ProRule" id="PRU00880"/>
    </source>
</evidence>
<dbReference type="SMART" id="SM00145">
    <property type="entry name" value="PI3Ka"/>
    <property type="match status" value="1"/>
</dbReference>
<dbReference type="InterPro" id="IPR014710">
    <property type="entry name" value="RmlC-like_jellyroll"/>
</dbReference>
<evidence type="ECO:0000256" key="1">
    <source>
        <dbReference type="ARBA" id="ARBA00022679"/>
    </source>
</evidence>
<reference evidence="10" key="1">
    <citation type="submission" date="2021-01" db="EMBL/GenBank/DDBJ databases">
        <authorList>
            <person name="Corre E."/>
            <person name="Pelletier E."/>
            <person name="Niang G."/>
            <person name="Scheremetjew M."/>
            <person name="Finn R."/>
            <person name="Kale V."/>
            <person name="Holt S."/>
            <person name="Cochrane G."/>
            <person name="Meng A."/>
            <person name="Brown T."/>
            <person name="Cohen L."/>
        </authorList>
    </citation>
    <scope>NUCLEOTIDE SEQUENCE</scope>
    <source>
        <strain evidence="10">NY070348D</strain>
    </source>
</reference>
<feature type="domain" description="C2 PI3K-type" evidence="9">
    <location>
        <begin position="428"/>
        <end position="581"/>
    </location>
</feature>
<dbReference type="PANTHER" id="PTHR10048">
    <property type="entry name" value="PHOSPHATIDYLINOSITOL KINASE"/>
    <property type="match status" value="1"/>
</dbReference>
<dbReference type="PRINTS" id="PR00103">
    <property type="entry name" value="CAMPKINASE"/>
</dbReference>
<dbReference type="InterPro" id="IPR036940">
    <property type="entry name" value="PI3/4_kinase_cat_sf"/>
</dbReference>
<dbReference type="PROSITE" id="PS50290">
    <property type="entry name" value="PI3_4_KINASE_3"/>
    <property type="match status" value="1"/>
</dbReference>
<dbReference type="GO" id="GO:0016303">
    <property type="term" value="F:1-phosphatidylinositol-3-kinase activity"/>
    <property type="evidence" value="ECO:0007669"/>
    <property type="project" value="TreeGrafter"/>
</dbReference>
<dbReference type="Gene3D" id="2.60.120.10">
    <property type="entry name" value="Jelly Rolls"/>
    <property type="match status" value="1"/>
</dbReference>
<dbReference type="CDD" id="cd00891">
    <property type="entry name" value="PI3Kc"/>
    <property type="match status" value="1"/>
</dbReference>
<dbReference type="SUPFAM" id="SSF55781">
    <property type="entry name" value="GAF domain-like"/>
    <property type="match status" value="1"/>
</dbReference>
<dbReference type="GO" id="GO:0005942">
    <property type="term" value="C:phosphatidylinositol 3-kinase complex"/>
    <property type="evidence" value="ECO:0007669"/>
    <property type="project" value="TreeGrafter"/>
</dbReference>
<dbReference type="InterPro" id="IPR016024">
    <property type="entry name" value="ARM-type_fold"/>
</dbReference>
<evidence type="ECO:0000259" key="6">
    <source>
        <dbReference type="PROSITE" id="PS50042"/>
    </source>
</evidence>
<dbReference type="Pfam" id="PF00792">
    <property type="entry name" value="PI3K_C2"/>
    <property type="match status" value="1"/>
</dbReference>
<dbReference type="InterPro" id="IPR018490">
    <property type="entry name" value="cNMP-bd_dom_sf"/>
</dbReference>
<keyword evidence="4" id="KW-0067">ATP-binding</keyword>
<sequence>MEVDYDLPDIELQKVYESLAERARLLETAVYESRKNMSKVKEHNKSKLKMRTLRTQARKNKRNRNLETTLARSVLRASLRGKPRLSNNTFLKSVPFFHNLEESDLLAVCDALKLMTFEQDEVIIREDDPGDLMYLIQDGKVEIYKSEFQSENQGVSLGKMVNELIGGDYFGEKSLISGKRRSATAVAVTPVTCLTLHKDVFLKYFHNNSSEVEAATNKTAFSYASEEVSSFAKHVNNYDCLLSLKRNASTVREERVATALMQLMTAFAPELNVQDTIERMTNTLYSIFMCERISLYYCHWEQRELRLHIGKTKLTLPINQGIAGHCAVTNKLVNVPHVNKNEHFYGDVDIEHGFTTRNVLCSPVCNPSGKVIAVLQLINKRGGAPFSEDDEHVIKSVSEQMSLTLASQKMEEENNHSLTNYIPLWKLDKERVSILIKRFLGTSLPKTIPSEMVQVSVSIFYAGEALAETEWIREKAERTIPYMVVKFDQRVELGIDLSNIPRVARVIFNVSYVEGDMNIPIGWAGCHLFDFDQLLITGYLRLSLFQGECTPDIAAVASLLNDTTRPEVDFLELEFPEFEKPVIYTDYVPEEAEVDFFQEDRMNRSRIYRMVNKEISSFIEQDPLKPLSHDQKLLIVQTRSALITNPMALPKFLRCIDWSDRASIQLAYRALNRWATTSDPVVALQLLNYHFPDPKIRALAVSRLESLSDATLQLYMLQLTQTLKFERFVDSALSRFLLRRALKSPNTTGQRFFWYLKAEMHVKEVQDRYGLYLNTYIRQCSSLRRVELGHQMFLVSKLESLSKSLAKLRQKERTHALQASLNDLVLPAKFQLPLNQDRWCKGLDIARARVMNSKKAPLMLDFLSTNATSPPTRVLFKAGDDLRQDQLTLQVLSVMDQLWKAEGLDMLLSVYGCISTGKDLGFLEVVPNAETLAKITAGTGKNKFSKAVQVFDDKKLKKWLGSHGISRKETEQNFCYSCAGYCVATYVLGIGDRHNDNIMLTKDGRLFHIDFGHFLGNFKSKLGVKRERSPFIFTPAMAAILGKKPHKDLFKQFIQLCGRAYNILRKNANLLITLFSLMLSCGIPELQKPQDIAWIREKLMLDLTEEEAAEHFTSLIHSSLNAFSVQLNDFAHIYRRN</sequence>
<dbReference type="AlphaFoldDB" id="A0A7S2SPB4"/>
<keyword evidence="1" id="KW-0808">Transferase</keyword>
<protein>
    <recommendedName>
        <fullName evidence="11">Phosphatidylinositol 3-kinase</fullName>
    </recommendedName>
</protein>
<dbReference type="InterPro" id="IPR018488">
    <property type="entry name" value="cNMP-bd_CS"/>
</dbReference>
<dbReference type="SMART" id="SM00100">
    <property type="entry name" value="cNMP"/>
    <property type="match status" value="1"/>
</dbReference>
<dbReference type="Gene3D" id="3.30.450.40">
    <property type="match status" value="1"/>
</dbReference>
<dbReference type="Gene3D" id="3.30.1010.10">
    <property type="entry name" value="Phosphatidylinositol 3-kinase Catalytic Subunit, Chain A, domain 4"/>
    <property type="match status" value="1"/>
</dbReference>
<dbReference type="InterPro" id="IPR011009">
    <property type="entry name" value="Kinase-like_dom_sf"/>
</dbReference>
<dbReference type="Gene3D" id="1.10.1070.11">
    <property type="entry name" value="Phosphatidylinositol 3-/4-kinase, catalytic domain"/>
    <property type="match status" value="1"/>
</dbReference>
<dbReference type="Gene3D" id="1.25.40.70">
    <property type="entry name" value="Phosphatidylinositol 3-kinase, accessory domain (PIK)"/>
    <property type="match status" value="1"/>
</dbReference>
<evidence type="ECO:0000259" key="8">
    <source>
        <dbReference type="PROSITE" id="PS51545"/>
    </source>
</evidence>
<evidence type="ECO:0000256" key="2">
    <source>
        <dbReference type="ARBA" id="ARBA00022741"/>
    </source>
</evidence>
<dbReference type="InterPro" id="IPR035892">
    <property type="entry name" value="C2_domain_sf"/>
</dbReference>
<proteinExistence type="inferred from homology"/>
<dbReference type="SUPFAM" id="SSF51206">
    <property type="entry name" value="cAMP-binding domain-like"/>
    <property type="match status" value="1"/>
</dbReference>
<organism evidence="10">
    <name type="scientific">Mucochytrium quahogii</name>
    <dbReference type="NCBI Taxonomy" id="96639"/>
    <lineage>
        <taxon>Eukaryota</taxon>
        <taxon>Sar</taxon>
        <taxon>Stramenopiles</taxon>
        <taxon>Bigyra</taxon>
        <taxon>Labyrinthulomycetes</taxon>
        <taxon>Thraustochytrida</taxon>
        <taxon>Thraustochytriidae</taxon>
        <taxon>Mucochytrium</taxon>
    </lineage>
</organism>
<dbReference type="PROSITE" id="PS51547">
    <property type="entry name" value="C2_PI3K"/>
    <property type="match status" value="1"/>
</dbReference>
<dbReference type="InterPro" id="IPR000403">
    <property type="entry name" value="PI3/4_kinase_cat_dom"/>
</dbReference>
<dbReference type="Pfam" id="PF00027">
    <property type="entry name" value="cNMP_binding"/>
    <property type="match status" value="1"/>
</dbReference>
<comment type="similarity">
    <text evidence="5">Belongs to the PI3/PI4-kinase family.</text>
</comment>
<gene>
    <name evidence="10" type="ORF">QSP1433_LOCUS16498</name>
</gene>
<dbReference type="SMART" id="SM00146">
    <property type="entry name" value="PI3Kc"/>
    <property type="match status" value="1"/>
</dbReference>
<evidence type="ECO:0000259" key="7">
    <source>
        <dbReference type="PROSITE" id="PS50290"/>
    </source>
</evidence>
<evidence type="ECO:0000313" key="10">
    <source>
        <dbReference type="EMBL" id="CAD9705925.1"/>
    </source>
</evidence>
<evidence type="ECO:0000259" key="9">
    <source>
        <dbReference type="PROSITE" id="PS51547"/>
    </source>
</evidence>
<dbReference type="InterPro" id="IPR015433">
    <property type="entry name" value="PI3/4_kinase"/>
</dbReference>
<dbReference type="InterPro" id="IPR035448">
    <property type="entry name" value="PI3Kc"/>
</dbReference>
<dbReference type="Pfam" id="PF01590">
    <property type="entry name" value="GAF"/>
    <property type="match status" value="1"/>
</dbReference>
<dbReference type="PROSITE" id="PS00915">
    <property type="entry name" value="PI3_4_KINASE_1"/>
    <property type="match status" value="1"/>
</dbReference>
<dbReference type="PROSITE" id="PS51545">
    <property type="entry name" value="PIK_HELICAL"/>
    <property type="match status" value="1"/>
</dbReference>
<dbReference type="InterPro" id="IPR042236">
    <property type="entry name" value="PI3K_accessory_sf"/>
</dbReference>
<dbReference type="SUPFAM" id="SSF49562">
    <property type="entry name" value="C2 domain (Calcium/lipid-binding domain, CaLB)"/>
    <property type="match status" value="1"/>
</dbReference>
<evidence type="ECO:0000256" key="3">
    <source>
        <dbReference type="ARBA" id="ARBA00022777"/>
    </source>
</evidence>
<dbReference type="InterPro" id="IPR029016">
    <property type="entry name" value="GAF-like_dom_sf"/>
</dbReference>
<name>A0A7S2SPB4_9STRA</name>
<dbReference type="GO" id="GO:0048015">
    <property type="term" value="P:phosphatidylinositol-mediated signaling"/>
    <property type="evidence" value="ECO:0007669"/>
    <property type="project" value="TreeGrafter"/>
</dbReference>
<dbReference type="FunFam" id="1.10.1070.11:FF:000001">
    <property type="entry name" value="Phosphatidylinositol 4,5-bisphosphate 3-kinase catalytic subunit"/>
    <property type="match status" value="1"/>
</dbReference>
<feature type="domain" description="Cyclic nucleotide-binding" evidence="6">
    <location>
        <begin position="96"/>
        <end position="205"/>
    </location>
</feature>
<dbReference type="InterPro" id="IPR000595">
    <property type="entry name" value="cNMP-bd_dom"/>
</dbReference>
<dbReference type="Gene3D" id="2.60.40.150">
    <property type="entry name" value="C2 domain"/>
    <property type="match status" value="1"/>
</dbReference>
<dbReference type="GO" id="GO:0005737">
    <property type="term" value="C:cytoplasm"/>
    <property type="evidence" value="ECO:0007669"/>
    <property type="project" value="TreeGrafter"/>
</dbReference>
<dbReference type="SMART" id="SM00065">
    <property type="entry name" value="GAF"/>
    <property type="match status" value="1"/>
</dbReference>
<keyword evidence="2" id="KW-0547">Nucleotide-binding</keyword>
<dbReference type="PANTHER" id="PTHR10048:SF14">
    <property type="entry name" value="LD28067P"/>
    <property type="match status" value="1"/>
</dbReference>
<dbReference type="InterPro" id="IPR018936">
    <property type="entry name" value="PI3/4_kinase_CS"/>
</dbReference>
<dbReference type="InterPro" id="IPR002420">
    <property type="entry name" value="PI3K-type_C2_dom"/>
</dbReference>
<dbReference type="Pfam" id="PF00613">
    <property type="entry name" value="PI3Ka"/>
    <property type="match status" value="1"/>
</dbReference>
<dbReference type="PROSITE" id="PS50042">
    <property type="entry name" value="CNMP_BINDING_3"/>
    <property type="match status" value="1"/>
</dbReference>
<dbReference type="Pfam" id="PF00454">
    <property type="entry name" value="PI3_PI4_kinase"/>
    <property type="match status" value="1"/>
</dbReference>
<dbReference type="InterPro" id="IPR001263">
    <property type="entry name" value="PI3K_accessory_dom"/>
</dbReference>
<dbReference type="GO" id="GO:0035005">
    <property type="term" value="F:1-phosphatidylinositol-4-phosphate 3-kinase activity"/>
    <property type="evidence" value="ECO:0007669"/>
    <property type="project" value="TreeGrafter"/>
</dbReference>
<evidence type="ECO:0008006" key="11">
    <source>
        <dbReference type="Google" id="ProtNLM"/>
    </source>
</evidence>
<dbReference type="PROSITE" id="PS00889">
    <property type="entry name" value="CNMP_BINDING_2"/>
    <property type="match status" value="1"/>
</dbReference>
<keyword evidence="3" id="KW-0418">Kinase</keyword>
<dbReference type="GO" id="GO:0005524">
    <property type="term" value="F:ATP binding"/>
    <property type="evidence" value="ECO:0007669"/>
    <property type="project" value="UniProtKB-KW"/>
</dbReference>
<dbReference type="CDD" id="cd00038">
    <property type="entry name" value="CAP_ED"/>
    <property type="match status" value="1"/>
</dbReference>
<dbReference type="SUPFAM" id="SSF48371">
    <property type="entry name" value="ARM repeat"/>
    <property type="match status" value="1"/>
</dbReference>
<feature type="domain" description="PI3K/PI4K catalytic" evidence="7">
    <location>
        <begin position="844"/>
        <end position="1124"/>
    </location>
</feature>
<accession>A0A7S2SPB4</accession>
<dbReference type="GO" id="GO:0016477">
    <property type="term" value="P:cell migration"/>
    <property type="evidence" value="ECO:0007669"/>
    <property type="project" value="TreeGrafter"/>
</dbReference>
<dbReference type="PROSITE" id="PS00916">
    <property type="entry name" value="PI3_4_KINASE_2"/>
    <property type="match status" value="1"/>
</dbReference>
<dbReference type="EMBL" id="HBHK01026262">
    <property type="protein sequence ID" value="CAD9705925.1"/>
    <property type="molecule type" value="Transcribed_RNA"/>
</dbReference>
<dbReference type="InterPro" id="IPR003018">
    <property type="entry name" value="GAF"/>
</dbReference>
<evidence type="ECO:0000256" key="4">
    <source>
        <dbReference type="ARBA" id="ARBA00022840"/>
    </source>
</evidence>
<dbReference type="GO" id="GO:0005886">
    <property type="term" value="C:plasma membrane"/>
    <property type="evidence" value="ECO:0007669"/>
    <property type="project" value="TreeGrafter"/>
</dbReference>
<dbReference type="GO" id="GO:0043491">
    <property type="term" value="P:phosphatidylinositol 3-kinase/protein kinase B signal transduction"/>
    <property type="evidence" value="ECO:0007669"/>
    <property type="project" value="TreeGrafter"/>
</dbReference>
<dbReference type="SUPFAM" id="SSF56112">
    <property type="entry name" value="Protein kinase-like (PK-like)"/>
    <property type="match status" value="1"/>
</dbReference>
<feature type="domain" description="PIK helical" evidence="8">
    <location>
        <begin position="601"/>
        <end position="779"/>
    </location>
</feature>